<dbReference type="SMART" id="SM01080">
    <property type="entry name" value="CHASE2"/>
    <property type="match status" value="1"/>
</dbReference>
<dbReference type="InterPro" id="IPR007890">
    <property type="entry name" value="CHASE2"/>
</dbReference>
<dbReference type="OrthoDB" id="1403562at2"/>
<evidence type="ECO:0000313" key="3">
    <source>
        <dbReference type="EMBL" id="SDH00848.1"/>
    </source>
</evidence>
<feature type="transmembrane region" description="Helical" evidence="1">
    <location>
        <begin position="295"/>
        <end position="316"/>
    </location>
</feature>
<evidence type="ECO:0000313" key="4">
    <source>
        <dbReference type="Proteomes" id="UP000199492"/>
    </source>
</evidence>
<dbReference type="RefSeq" id="WP_092466596.1">
    <property type="nucleotide sequence ID" value="NZ_FNCZ01000001.1"/>
</dbReference>
<sequence>MKGSINKLLYRDALLCTLMTFIVAGLLYFAFVNLSILDPFEKAFKDFKFTDMYYSERFNETQRNNKIVLVNIKHADRFQLAQAIEKIVEQKPKVIGLDIIFKERKLEFTDSILKNVLLSNNDNIVSAYFHDEDSIVNSDDYFKTENQIKGYINLNLNGQNTVIRDFIGVKGDNVKEFAFATRLALASGYIDEAYALKELRNSIPINYIGNKDVFLNFDIDEISNLNEIPALKDAVVILGYLGDGNEQFDIEDKHFTPLNKDWVGRAVPDTYGVTIHANILNMLSKQNLIYRVSTVGTYLIAFVFCFFIIVMGLKLYKRSNFMFDFTEKIIQLLLSVLLLYLALLLLQSNIFINIVPVILLSLLSIEMVCYYEYLVKYLNKKFKWKSHLL</sequence>
<dbReference type="STRING" id="262004.SAMN04489796_1011155"/>
<dbReference type="AlphaFoldDB" id="A0A1G7YWG5"/>
<accession>A0A1G7YWG5</accession>
<keyword evidence="1" id="KW-0812">Transmembrane</keyword>
<feature type="transmembrane region" description="Helical" evidence="1">
    <location>
        <begin position="12"/>
        <end position="31"/>
    </location>
</feature>
<feature type="transmembrane region" description="Helical" evidence="1">
    <location>
        <begin position="328"/>
        <end position="346"/>
    </location>
</feature>
<reference evidence="4" key="1">
    <citation type="submission" date="2016-10" db="EMBL/GenBank/DDBJ databases">
        <authorList>
            <person name="Varghese N."/>
            <person name="Submissions S."/>
        </authorList>
    </citation>
    <scope>NUCLEOTIDE SEQUENCE [LARGE SCALE GENOMIC DNA]</scope>
    <source>
        <strain evidence="4">DSM 15363</strain>
    </source>
</reference>
<proteinExistence type="predicted"/>
<keyword evidence="1" id="KW-0472">Membrane</keyword>
<dbReference type="Pfam" id="PF05226">
    <property type="entry name" value="CHASE2"/>
    <property type="match status" value="1"/>
</dbReference>
<keyword evidence="4" id="KW-1185">Reference proteome</keyword>
<dbReference type="EMBL" id="FNCZ01000001">
    <property type="protein sequence ID" value="SDH00848.1"/>
    <property type="molecule type" value="Genomic_DNA"/>
</dbReference>
<evidence type="ECO:0000256" key="1">
    <source>
        <dbReference type="SAM" id="Phobius"/>
    </source>
</evidence>
<feature type="domain" description="CHASE2" evidence="2">
    <location>
        <begin position="42"/>
        <end position="312"/>
    </location>
</feature>
<gene>
    <name evidence="3" type="ORF">SAMN04489796_1011155</name>
</gene>
<name>A0A1G7YWG5_9FLAO</name>
<protein>
    <submittedName>
        <fullName evidence="3">Sensor domain CHASE2-containing protein</fullName>
    </submittedName>
</protein>
<feature type="transmembrane region" description="Helical" evidence="1">
    <location>
        <begin position="352"/>
        <end position="375"/>
    </location>
</feature>
<dbReference type="Proteomes" id="UP000199492">
    <property type="component" value="Unassembled WGS sequence"/>
</dbReference>
<keyword evidence="1" id="KW-1133">Transmembrane helix</keyword>
<organism evidence="3 4">
    <name type="scientific">Winogradskyella thalassocola</name>
    <dbReference type="NCBI Taxonomy" id="262004"/>
    <lineage>
        <taxon>Bacteria</taxon>
        <taxon>Pseudomonadati</taxon>
        <taxon>Bacteroidota</taxon>
        <taxon>Flavobacteriia</taxon>
        <taxon>Flavobacteriales</taxon>
        <taxon>Flavobacteriaceae</taxon>
        <taxon>Winogradskyella</taxon>
    </lineage>
</organism>
<evidence type="ECO:0000259" key="2">
    <source>
        <dbReference type="SMART" id="SM01080"/>
    </source>
</evidence>